<dbReference type="Proteomes" id="UP000292927">
    <property type="component" value="Unassembled WGS sequence"/>
</dbReference>
<dbReference type="InterPro" id="IPR010982">
    <property type="entry name" value="Lambda_DNA-bd_dom_sf"/>
</dbReference>
<dbReference type="Gene3D" id="1.10.260.40">
    <property type="entry name" value="lambda repressor-like DNA-binding domains"/>
    <property type="match status" value="1"/>
</dbReference>
<evidence type="ECO:0000256" key="1">
    <source>
        <dbReference type="ARBA" id="ARBA00023125"/>
    </source>
</evidence>
<dbReference type="PROSITE" id="PS50943">
    <property type="entry name" value="HTH_CROC1"/>
    <property type="match status" value="1"/>
</dbReference>
<dbReference type="OrthoDB" id="9805654at2"/>
<protein>
    <submittedName>
        <fullName evidence="3">DNA-binding XRE family transcriptional regulator</fullName>
    </submittedName>
</protein>
<dbReference type="PANTHER" id="PTHR46558:SF14">
    <property type="entry name" value="HTH-TYPE TRANSCRIPTIONAL REGULATOR ANSR"/>
    <property type="match status" value="1"/>
</dbReference>
<dbReference type="PANTHER" id="PTHR46558">
    <property type="entry name" value="TRACRIPTIONAL REGULATORY PROTEIN-RELATED-RELATED"/>
    <property type="match status" value="1"/>
</dbReference>
<dbReference type="GO" id="GO:0003677">
    <property type="term" value="F:DNA binding"/>
    <property type="evidence" value="ECO:0007669"/>
    <property type="project" value="UniProtKB-KW"/>
</dbReference>
<feature type="domain" description="HTH cro/C1-type" evidence="2">
    <location>
        <begin position="9"/>
        <end position="63"/>
    </location>
</feature>
<organism evidence="3 4">
    <name type="scientific">Cuneatibacter caecimuris</name>
    <dbReference type="NCBI Taxonomy" id="1796618"/>
    <lineage>
        <taxon>Bacteria</taxon>
        <taxon>Bacillati</taxon>
        <taxon>Bacillota</taxon>
        <taxon>Clostridia</taxon>
        <taxon>Lachnospirales</taxon>
        <taxon>Lachnospiraceae</taxon>
        <taxon>Cuneatibacter</taxon>
    </lineage>
</organism>
<evidence type="ECO:0000313" key="3">
    <source>
        <dbReference type="EMBL" id="RZT02846.1"/>
    </source>
</evidence>
<dbReference type="SMART" id="SM00530">
    <property type="entry name" value="HTH_XRE"/>
    <property type="match status" value="1"/>
</dbReference>
<reference evidence="3 4" key="1">
    <citation type="submission" date="2019-02" db="EMBL/GenBank/DDBJ databases">
        <title>Genomic Encyclopedia of Type Strains, Phase IV (KMG-IV): sequencing the most valuable type-strain genomes for metagenomic binning, comparative biology and taxonomic classification.</title>
        <authorList>
            <person name="Goeker M."/>
        </authorList>
    </citation>
    <scope>NUCLEOTIDE SEQUENCE [LARGE SCALE GENOMIC DNA]</scope>
    <source>
        <strain evidence="3 4">DSM 29486</strain>
    </source>
</reference>
<keyword evidence="1 3" id="KW-0238">DNA-binding</keyword>
<dbReference type="AlphaFoldDB" id="A0A4Q7PR78"/>
<evidence type="ECO:0000259" key="2">
    <source>
        <dbReference type="PROSITE" id="PS50943"/>
    </source>
</evidence>
<dbReference type="SUPFAM" id="SSF47413">
    <property type="entry name" value="lambda repressor-like DNA-binding domains"/>
    <property type="match status" value="1"/>
</dbReference>
<proteinExistence type="predicted"/>
<accession>A0A4Q7PR78</accession>
<dbReference type="EMBL" id="SGXF01000001">
    <property type="protein sequence ID" value="RZT02846.1"/>
    <property type="molecule type" value="Genomic_DNA"/>
</dbReference>
<evidence type="ECO:0000313" key="4">
    <source>
        <dbReference type="Proteomes" id="UP000292927"/>
    </source>
</evidence>
<keyword evidence="4" id="KW-1185">Reference proteome</keyword>
<dbReference type="InterPro" id="IPR001387">
    <property type="entry name" value="Cro/C1-type_HTH"/>
</dbReference>
<gene>
    <name evidence="3" type="ORF">EV209_0975</name>
</gene>
<sequence>MLDSLAKRLKQLRVQSQYTQAYVADRLNISREAYSFYENGRRQPSVEMLLILADFYGVSVDYILGRTGNSFPFHKIPEEFNQLMMMYSALSLQDQKLVLRIIKHQYELLKKKTPLKCVDVTFE</sequence>
<dbReference type="RefSeq" id="WP_130433566.1">
    <property type="nucleotide sequence ID" value="NZ_SGXF01000001.1"/>
</dbReference>
<dbReference type="Pfam" id="PF01381">
    <property type="entry name" value="HTH_3"/>
    <property type="match status" value="1"/>
</dbReference>
<dbReference type="CDD" id="cd00093">
    <property type="entry name" value="HTH_XRE"/>
    <property type="match status" value="1"/>
</dbReference>
<comment type="caution">
    <text evidence="3">The sequence shown here is derived from an EMBL/GenBank/DDBJ whole genome shotgun (WGS) entry which is preliminary data.</text>
</comment>
<name>A0A4Q7PR78_9FIRM</name>